<dbReference type="InterPro" id="IPR006204">
    <property type="entry name" value="GHMP_kinase_N_dom"/>
</dbReference>
<keyword evidence="8" id="KW-1207">Sterol metabolism</keyword>
<dbReference type="Gene3D" id="3.30.230.10">
    <property type="match status" value="1"/>
</dbReference>
<reference evidence="14" key="1">
    <citation type="journal article" date="2020" name="Stud. Mycol.">
        <title>101 Dothideomycetes genomes: A test case for predicting lifestyles and emergence of pathogens.</title>
        <authorList>
            <person name="Haridas S."/>
            <person name="Albert R."/>
            <person name="Binder M."/>
            <person name="Bloem J."/>
            <person name="LaButti K."/>
            <person name="Salamov A."/>
            <person name="Andreopoulos B."/>
            <person name="Baker S."/>
            <person name="Barry K."/>
            <person name="Bills G."/>
            <person name="Bluhm B."/>
            <person name="Cannon C."/>
            <person name="Castanera R."/>
            <person name="Culley D."/>
            <person name="Daum C."/>
            <person name="Ezra D."/>
            <person name="Gonzalez J."/>
            <person name="Henrissat B."/>
            <person name="Kuo A."/>
            <person name="Liang C."/>
            <person name="Lipzen A."/>
            <person name="Lutzoni F."/>
            <person name="Magnuson J."/>
            <person name="Mondo S."/>
            <person name="Nolan M."/>
            <person name="Ohm R."/>
            <person name="Pangilinan J."/>
            <person name="Park H.-J."/>
            <person name="Ramirez L."/>
            <person name="Alfaro M."/>
            <person name="Sun H."/>
            <person name="Tritt A."/>
            <person name="Yoshinaga Y."/>
            <person name="Zwiers L.-H."/>
            <person name="Turgeon B."/>
            <person name="Goodwin S."/>
            <person name="Spatafora J."/>
            <person name="Crous P."/>
            <person name="Grigoriev I."/>
        </authorList>
    </citation>
    <scope>NUCLEOTIDE SEQUENCE [LARGE SCALE GENOMIC DNA]</scope>
    <source>
        <strain evidence="14">CBS 304.66</strain>
    </source>
</reference>
<dbReference type="InterPro" id="IPR020568">
    <property type="entry name" value="Ribosomal_Su5_D2-typ_SF"/>
</dbReference>
<dbReference type="Pfam" id="PF00288">
    <property type="entry name" value="GHMP_kinases_N"/>
    <property type="match status" value="1"/>
</dbReference>
<feature type="domain" description="GHMP kinase C-terminal" evidence="12">
    <location>
        <begin position="225"/>
        <end position="287"/>
    </location>
</feature>
<dbReference type="Gene3D" id="3.30.70.890">
    <property type="entry name" value="GHMP kinase, C-terminal domain"/>
    <property type="match status" value="1"/>
</dbReference>
<dbReference type="GO" id="GO:0005524">
    <property type="term" value="F:ATP binding"/>
    <property type="evidence" value="ECO:0007669"/>
    <property type="project" value="UniProtKB-KW"/>
</dbReference>
<evidence type="ECO:0000313" key="13">
    <source>
        <dbReference type="EMBL" id="KAF2258916.1"/>
    </source>
</evidence>
<dbReference type="Pfam" id="PF08544">
    <property type="entry name" value="GHMP_kinases_C"/>
    <property type="match status" value="1"/>
</dbReference>
<keyword evidence="14" id="KW-1185">Reference proteome</keyword>
<evidence type="ECO:0000256" key="9">
    <source>
        <dbReference type="ARBA" id="ARBA00023221"/>
    </source>
</evidence>
<accession>A0A9P4JYP1</accession>
<dbReference type="HAMAP" id="MF_00061">
    <property type="entry name" value="IspE"/>
    <property type="match status" value="1"/>
</dbReference>
<dbReference type="InterPro" id="IPR013750">
    <property type="entry name" value="GHMP_kinase_C_dom"/>
</dbReference>
<keyword evidence="7" id="KW-0752">Steroid biosynthesis</keyword>
<keyword evidence="3" id="KW-0808">Transferase</keyword>
<evidence type="ECO:0000256" key="10">
    <source>
        <dbReference type="ARBA" id="ARBA00032554"/>
    </source>
</evidence>
<dbReference type="SUPFAM" id="SSF55060">
    <property type="entry name" value="GHMP Kinase, C-terminal domain"/>
    <property type="match status" value="1"/>
</dbReference>
<proteinExistence type="inferred from homology"/>
<evidence type="ECO:0000256" key="5">
    <source>
        <dbReference type="ARBA" id="ARBA00022777"/>
    </source>
</evidence>
<keyword evidence="9" id="KW-0753">Steroid metabolism</keyword>
<dbReference type="PIRSF" id="PIRSF010376">
    <property type="entry name" value="IspE"/>
    <property type="match status" value="1"/>
</dbReference>
<evidence type="ECO:0000256" key="3">
    <source>
        <dbReference type="ARBA" id="ARBA00022679"/>
    </source>
</evidence>
<dbReference type="GO" id="GO:0016114">
    <property type="term" value="P:terpenoid biosynthetic process"/>
    <property type="evidence" value="ECO:0007669"/>
    <property type="project" value="InterPro"/>
</dbReference>
<evidence type="ECO:0000259" key="12">
    <source>
        <dbReference type="Pfam" id="PF08544"/>
    </source>
</evidence>
<dbReference type="InterPro" id="IPR014721">
    <property type="entry name" value="Ribsml_uS5_D2-typ_fold_subgr"/>
</dbReference>
<feature type="domain" description="GHMP kinase N-terminal" evidence="11">
    <location>
        <begin position="73"/>
        <end position="150"/>
    </location>
</feature>
<comment type="caution">
    <text evidence="13">The sequence shown here is derived from an EMBL/GenBank/DDBJ whole genome shotgun (WGS) entry which is preliminary data.</text>
</comment>
<dbReference type="Proteomes" id="UP000800093">
    <property type="component" value="Unassembled WGS sequence"/>
</dbReference>
<evidence type="ECO:0000256" key="4">
    <source>
        <dbReference type="ARBA" id="ARBA00022741"/>
    </source>
</evidence>
<dbReference type="InterPro" id="IPR004424">
    <property type="entry name" value="IspE"/>
</dbReference>
<comment type="similarity">
    <text evidence="1">Belongs to the GHMP kinase family. IspE subfamily.</text>
</comment>
<keyword evidence="7" id="KW-0756">Sterol biosynthesis</keyword>
<dbReference type="InterPro" id="IPR036554">
    <property type="entry name" value="GHMP_kinase_C_sf"/>
</dbReference>
<evidence type="ECO:0000259" key="11">
    <source>
        <dbReference type="Pfam" id="PF00288"/>
    </source>
</evidence>
<evidence type="ECO:0000256" key="7">
    <source>
        <dbReference type="ARBA" id="ARBA00023011"/>
    </source>
</evidence>
<dbReference type="GO" id="GO:0050515">
    <property type="term" value="F:4-(cytidine 5'-diphospho)-2-C-methyl-D-erythritol kinase activity"/>
    <property type="evidence" value="ECO:0007669"/>
    <property type="project" value="UniProtKB-EC"/>
</dbReference>
<evidence type="ECO:0000313" key="14">
    <source>
        <dbReference type="Proteomes" id="UP000800093"/>
    </source>
</evidence>
<evidence type="ECO:0000256" key="2">
    <source>
        <dbReference type="ARBA" id="ARBA00012052"/>
    </source>
</evidence>
<dbReference type="AlphaFoldDB" id="A0A9P4JYP1"/>
<keyword evidence="6" id="KW-0067">ATP-binding</keyword>
<keyword evidence="4" id="KW-0547">Nucleotide-binding</keyword>
<dbReference type="SUPFAM" id="SSF54211">
    <property type="entry name" value="Ribosomal protein S5 domain 2-like"/>
    <property type="match status" value="1"/>
</dbReference>
<dbReference type="EMBL" id="ML986728">
    <property type="protein sequence ID" value="KAF2258916.1"/>
    <property type="molecule type" value="Genomic_DNA"/>
</dbReference>
<dbReference type="NCBIfam" id="TIGR00154">
    <property type="entry name" value="ispE"/>
    <property type="match status" value="1"/>
</dbReference>
<dbReference type="PANTHER" id="PTHR43527:SF2">
    <property type="entry name" value="4-DIPHOSPHOCYTIDYL-2-C-METHYL-D-ERYTHRITOL KINASE, CHLOROPLASTIC"/>
    <property type="match status" value="1"/>
</dbReference>
<name>A0A9P4JYP1_9PLEO</name>
<keyword evidence="7" id="KW-0444">Lipid biosynthesis</keyword>
<keyword evidence="9" id="KW-0443">Lipid metabolism</keyword>
<sequence length="313" mass="33954">MEDESITLRIPSKINIYLQAGLAREDGYHDITTVYQAISLYDELRITLGKPRSGLSITVSGEDTEKIPTDSRNLAVKAAMLLASRTGIQPNLRFHLSKFIPTEAGLSGGSADAAAALLGCSLLWKLGLDESCLREIGAEIGEDVPFFIGGSMAIGTGHKKPLLFLTARMGAWYWVLGIPRAGLPTKDVFIKFDEITNGEFDSEEYKRRHEKCLQTAWGTMLPALVAKFLSNDLESAATTLLPDIKLALEVGRRRDALASVMTGSGSTCAFLASDSEHTAKLVFALQKTNIFRRIIVANGPVAGVHVIEDLTSQ</sequence>
<dbReference type="NCBIfam" id="NF002870">
    <property type="entry name" value="PRK03188.1"/>
    <property type="match status" value="1"/>
</dbReference>
<evidence type="ECO:0000256" key="6">
    <source>
        <dbReference type="ARBA" id="ARBA00022840"/>
    </source>
</evidence>
<dbReference type="PANTHER" id="PTHR43527">
    <property type="entry name" value="4-DIPHOSPHOCYTIDYL-2-C-METHYL-D-ERYTHRITOL KINASE, CHLOROPLASTIC"/>
    <property type="match status" value="1"/>
</dbReference>
<evidence type="ECO:0000256" key="8">
    <source>
        <dbReference type="ARBA" id="ARBA00023166"/>
    </source>
</evidence>
<dbReference type="OrthoDB" id="3191556at2759"/>
<protein>
    <recommendedName>
        <fullName evidence="2">4-(cytidine 5'-diphospho)-2-C-methyl-D-erythritol kinase</fullName>
        <ecNumber evidence="2">2.7.1.148</ecNumber>
    </recommendedName>
    <alternativeName>
        <fullName evidence="10">4-(cytidine-5'-diphospho)-2-C-methyl-D-erythritol kinase</fullName>
    </alternativeName>
</protein>
<dbReference type="EC" id="2.7.1.148" evidence="2"/>
<organism evidence="13 14">
    <name type="scientific">Lojkania enalia</name>
    <dbReference type="NCBI Taxonomy" id="147567"/>
    <lineage>
        <taxon>Eukaryota</taxon>
        <taxon>Fungi</taxon>
        <taxon>Dikarya</taxon>
        <taxon>Ascomycota</taxon>
        <taxon>Pezizomycotina</taxon>
        <taxon>Dothideomycetes</taxon>
        <taxon>Pleosporomycetidae</taxon>
        <taxon>Pleosporales</taxon>
        <taxon>Pleosporales incertae sedis</taxon>
        <taxon>Lojkania</taxon>
    </lineage>
</organism>
<keyword evidence="5 13" id="KW-0418">Kinase</keyword>
<dbReference type="GO" id="GO:0016126">
    <property type="term" value="P:sterol biosynthetic process"/>
    <property type="evidence" value="ECO:0007669"/>
    <property type="project" value="UniProtKB-KW"/>
</dbReference>
<gene>
    <name evidence="13" type="ORF">CC78DRAFT_621452</name>
</gene>
<evidence type="ECO:0000256" key="1">
    <source>
        <dbReference type="ARBA" id="ARBA00009684"/>
    </source>
</evidence>